<reference evidence="2 3" key="1">
    <citation type="submission" date="2019-05" db="EMBL/GenBank/DDBJ databases">
        <title>Another draft genome of Portunus trituberculatus and its Hox gene families provides insights of decapod evolution.</title>
        <authorList>
            <person name="Jeong J.-H."/>
            <person name="Song I."/>
            <person name="Kim S."/>
            <person name="Choi T."/>
            <person name="Kim D."/>
            <person name="Ryu S."/>
            <person name="Kim W."/>
        </authorList>
    </citation>
    <scope>NUCLEOTIDE SEQUENCE [LARGE SCALE GENOMIC DNA]</scope>
    <source>
        <tissue evidence="2">Muscle</tissue>
    </source>
</reference>
<organism evidence="2 3">
    <name type="scientific">Portunus trituberculatus</name>
    <name type="common">Swimming crab</name>
    <name type="synonym">Neptunus trituberculatus</name>
    <dbReference type="NCBI Taxonomy" id="210409"/>
    <lineage>
        <taxon>Eukaryota</taxon>
        <taxon>Metazoa</taxon>
        <taxon>Ecdysozoa</taxon>
        <taxon>Arthropoda</taxon>
        <taxon>Crustacea</taxon>
        <taxon>Multicrustacea</taxon>
        <taxon>Malacostraca</taxon>
        <taxon>Eumalacostraca</taxon>
        <taxon>Eucarida</taxon>
        <taxon>Decapoda</taxon>
        <taxon>Pleocyemata</taxon>
        <taxon>Brachyura</taxon>
        <taxon>Eubrachyura</taxon>
        <taxon>Portunoidea</taxon>
        <taxon>Portunidae</taxon>
        <taxon>Portuninae</taxon>
        <taxon>Portunus</taxon>
    </lineage>
</organism>
<evidence type="ECO:0000313" key="2">
    <source>
        <dbReference type="EMBL" id="MPC32056.1"/>
    </source>
</evidence>
<gene>
    <name evidence="2" type="ORF">E2C01_025359</name>
</gene>
<dbReference type="EMBL" id="VSRR010002554">
    <property type="protein sequence ID" value="MPC32056.1"/>
    <property type="molecule type" value="Genomic_DNA"/>
</dbReference>
<protein>
    <submittedName>
        <fullName evidence="2">Uncharacterized protein</fullName>
    </submittedName>
</protein>
<sequence>MDLLAHVAEAAAAAAAAAHQRQLSRSTAQPRPPMSGGASRCTAVALHPHPPTPDPCAGNFCQSYSARYSLVVGEESRFPPLSLCRRAREPAFAVPSEDPQCPGTCAVPRRAAGLGATAPGTPLARSLWC</sequence>
<name>A0A5B7EFS3_PORTR</name>
<evidence type="ECO:0000256" key="1">
    <source>
        <dbReference type="SAM" id="MobiDB-lite"/>
    </source>
</evidence>
<dbReference type="Proteomes" id="UP000324222">
    <property type="component" value="Unassembled WGS sequence"/>
</dbReference>
<keyword evidence="3" id="KW-1185">Reference proteome</keyword>
<comment type="caution">
    <text evidence="2">The sequence shown here is derived from an EMBL/GenBank/DDBJ whole genome shotgun (WGS) entry which is preliminary data.</text>
</comment>
<feature type="region of interest" description="Disordered" evidence="1">
    <location>
        <begin position="21"/>
        <end position="48"/>
    </location>
</feature>
<proteinExistence type="predicted"/>
<dbReference type="AlphaFoldDB" id="A0A5B7EFS3"/>
<accession>A0A5B7EFS3</accession>
<evidence type="ECO:0000313" key="3">
    <source>
        <dbReference type="Proteomes" id="UP000324222"/>
    </source>
</evidence>